<keyword evidence="3" id="KW-1185">Reference proteome</keyword>
<evidence type="ECO:0000256" key="1">
    <source>
        <dbReference type="SAM" id="Phobius"/>
    </source>
</evidence>
<name>A0A7D5R1I7_9ARCH</name>
<dbReference type="AlphaFoldDB" id="A0A7D5R1I7"/>
<feature type="transmembrane region" description="Helical" evidence="1">
    <location>
        <begin position="197"/>
        <end position="217"/>
    </location>
</feature>
<proteinExistence type="predicted"/>
<keyword evidence="1" id="KW-0472">Membrane</keyword>
<dbReference type="Proteomes" id="UP000509441">
    <property type="component" value="Chromosome"/>
</dbReference>
<organism evidence="2 3">
    <name type="scientific">Nitrosopumilus oxyclinae</name>
    <dbReference type="NCBI Taxonomy" id="1959104"/>
    <lineage>
        <taxon>Archaea</taxon>
        <taxon>Nitrososphaerota</taxon>
        <taxon>Nitrososphaeria</taxon>
        <taxon>Nitrosopumilales</taxon>
        <taxon>Nitrosopumilaceae</taxon>
        <taxon>Nitrosopumilus</taxon>
    </lineage>
</organism>
<sequence length="221" mass="24521">MTQRKFLLIFGLLLGTLIVPNAYAHTIDAIDDKYRIEIGWMVEPVVSQETNGIVISVNPLILCPEIPKAIKCAESQKFENGIEGLEKTLKLKLIYQEENITLPLSPDHNTPGKYYAFVNPTVSGFYQVNILGTIEETSVSLSMHPPKVDERSYIEFPEPSDITIQQMIDGHTALIEDVSELKDSVSNMEETNSQIDVGYIGIGVGVIGVVIAIVAMMRIRN</sequence>
<evidence type="ECO:0000313" key="3">
    <source>
        <dbReference type="Proteomes" id="UP000509441"/>
    </source>
</evidence>
<reference evidence="2 3" key="1">
    <citation type="submission" date="2018-02" db="EMBL/GenBank/DDBJ databases">
        <title>Complete genome of Nitrosopumilus oxyclinae HCE1.</title>
        <authorList>
            <person name="Qin W."/>
            <person name="Zheng Y."/>
            <person name="Stahl D.A."/>
        </authorList>
    </citation>
    <scope>NUCLEOTIDE SEQUENCE [LARGE SCALE GENOMIC DNA]</scope>
    <source>
        <strain evidence="2 3">HCE1</strain>
    </source>
</reference>
<gene>
    <name evidence="2" type="ORF">C5F49_08535</name>
</gene>
<keyword evidence="1" id="KW-0812">Transmembrane</keyword>
<dbReference type="OrthoDB" id="12224at2157"/>
<evidence type="ECO:0000313" key="2">
    <source>
        <dbReference type="EMBL" id="QLH05360.1"/>
    </source>
</evidence>
<dbReference type="EMBL" id="CP026994">
    <property type="protein sequence ID" value="QLH05360.1"/>
    <property type="molecule type" value="Genomic_DNA"/>
</dbReference>
<accession>A0A7D5R1I7</accession>
<keyword evidence="1" id="KW-1133">Transmembrane helix</keyword>
<dbReference type="KEGG" id="nox:C5F49_08535"/>
<protein>
    <submittedName>
        <fullName evidence="2">Uncharacterized protein</fullName>
    </submittedName>
</protein>